<name>A0ACC1XM09_MELAZ</name>
<proteinExistence type="predicted"/>
<dbReference type="Proteomes" id="UP001164539">
    <property type="component" value="Chromosome 8"/>
</dbReference>
<protein>
    <submittedName>
        <fullName evidence="1">Peptide methionine sulfoxide reductase</fullName>
    </submittedName>
</protein>
<comment type="caution">
    <text evidence="1">The sequence shown here is derived from an EMBL/GenBank/DDBJ whole genome shotgun (WGS) entry which is preliminary data.</text>
</comment>
<accession>A0ACC1XM09</accession>
<keyword evidence="2" id="KW-1185">Reference proteome</keyword>
<organism evidence="1 2">
    <name type="scientific">Melia azedarach</name>
    <name type="common">Chinaberry tree</name>
    <dbReference type="NCBI Taxonomy" id="155640"/>
    <lineage>
        <taxon>Eukaryota</taxon>
        <taxon>Viridiplantae</taxon>
        <taxon>Streptophyta</taxon>
        <taxon>Embryophyta</taxon>
        <taxon>Tracheophyta</taxon>
        <taxon>Spermatophyta</taxon>
        <taxon>Magnoliopsida</taxon>
        <taxon>eudicotyledons</taxon>
        <taxon>Gunneridae</taxon>
        <taxon>Pentapetalae</taxon>
        <taxon>rosids</taxon>
        <taxon>malvids</taxon>
        <taxon>Sapindales</taxon>
        <taxon>Meliaceae</taxon>
        <taxon>Melia</taxon>
    </lineage>
</organism>
<gene>
    <name evidence="1" type="ORF">OWV82_014716</name>
</gene>
<sequence length="196" mass="21914">MEAIVDNSTAIANPDLGPDLDRPDNPAHEFAQFGAGCFWGVELAFQRVVGVAKTEVGYSHGHVPDPNYGLVCSGSTDHVEVVRVQFDPQVFPYTNLLSVFWGRHDPTTLNRQGGDVGRQYRSGIYYYNENQARLARESMEAKQLELKGKKIVTEILPAKKFYRAEEYHQQYLEKGGRNGLKQSAGKGCNDPIRCYG</sequence>
<dbReference type="EMBL" id="CM051401">
    <property type="protein sequence ID" value="KAJ4712477.1"/>
    <property type="molecule type" value="Genomic_DNA"/>
</dbReference>
<evidence type="ECO:0000313" key="1">
    <source>
        <dbReference type="EMBL" id="KAJ4712477.1"/>
    </source>
</evidence>
<evidence type="ECO:0000313" key="2">
    <source>
        <dbReference type="Proteomes" id="UP001164539"/>
    </source>
</evidence>
<reference evidence="1 2" key="1">
    <citation type="journal article" date="2023" name="Science">
        <title>Complex scaffold remodeling in plant triterpene biosynthesis.</title>
        <authorList>
            <person name="De La Pena R."/>
            <person name="Hodgson H."/>
            <person name="Liu J.C."/>
            <person name="Stephenson M.J."/>
            <person name="Martin A.C."/>
            <person name="Owen C."/>
            <person name="Harkess A."/>
            <person name="Leebens-Mack J."/>
            <person name="Jimenez L.E."/>
            <person name="Osbourn A."/>
            <person name="Sattely E.S."/>
        </authorList>
    </citation>
    <scope>NUCLEOTIDE SEQUENCE [LARGE SCALE GENOMIC DNA]</scope>
    <source>
        <strain evidence="2">cv. JPN11</strain>
        <tissue evidence="1">Leaf</tissue>
    </source>
</reference>